<dbReference type="EMBL" id="PGCJ01000026">
    <property type="protein sequence ID" value="PLW55928.1"/>
    <property type="molecule type" value="Genomic_DNA"/>
</dbReference>
<reference evidence="3 4" key="1">
    <citation type="submission" date="2017-11" db="EMBL/GenBank/DDBJ databases">
        <title>De novo assembly and phasing of dikaryotic genomes from two isolates of Puccinia coronata f. sp. avenae, the causal agent of oat crown rust.</title>
        <authorList>
            <person name="Miller M.E."/>
            <person name="Zhang Y."/>
            <person name="Omidvar V."/>
            <person name="Sperschneider J."/>
            <person name="Schwessinger B."/>
            <person name="Raley C."/>
            <person name="Palmer J.M."/>
            <person name="Garnica D."/>
            <person name="Upadhyaya N."/>
            <person name="Rathjen J."/>
            <person name="Taylor J.M."/>
            <person name="Park R.F."/>
            <person name="Dodds P.N."/>
            <person name="Hirsch C.D."/>
            <person name="Kianian S.F."/>
            <person name="Figueroa M."/>
        </authorList>
    </citation>
    <scope>NUCLEOTIDE SEQUENCE [LARGE SCALE GENOMIC DNA]</scope>
    <source>
        <strain evidence="3">12NC29</strain>
    </source>
</reference>
<dbReference type="EMBL" id="PGCJ01000828">
    <property type="protein sequence ID" value="PLW18577.1"/>
    <property type="molecule type" value="Genomic_DNA"/>
</dbReference>
<evidence type="ECO:0000256" key="1">
    <source>
        <dbReference type="SAM" id="MobiDB-lite"/>
    </source>
</evidence>
<organism evidence="3 4">
    <name type="scientific">Puccinia coronata f. sp. avenae</name>
    <dbReference type="NCBI Taxonomy" id="200324"/>
    <lineage>
        <taxon>Eukaryota</taxon>
        <taxon>Fungi</taxon>
        <taxon>Dikarya</taxon>
        <taxon>Basidiomycota</taxon>
        <taxon>Pucciniomycotina</taxon>
        <taxon>Pucciniomycetes</taxon>
        <taxon>Pucciniales</taxon>
        <taxon>Pucciniaceae</taxon>
        <taxon>Puccinia</taxon>
    </lineage>
</organism>
<accession>A0A2N5W0Z1</accession>
<evidence type="ECO:0000313" key="3">
    <source>
        <dbReference type="EMBL" id="PLW55928.1"/>
    </source>
</evidence>
<protein>
    <submittedName>
        <fullName evidence="3">Uncharacterized protein</fullName>
    </submittedName>
</protein>
<feature type="compositionally biased region" description="Polar residues" evidence="1">
    <location>
        <begin position="147"/>
        <end position="161"/>
    </location>
</feature>
<feature type="compositionally biased region" description="Basic and acidic residues" evidence="1">
    <location>
        <begin position="166"/>
        <end position="189"/>
    </location>
</feature>
<evidence type="ECO:0000313" key="2">
    <source>
        <dbReference type="EMBL" id="PLW18577.1"/>
    </source>
</evidence>
<evidence type="ECO:0000313" key="4">
    <source>
        <dbReference type="Proteomes" id="UP000235388"/>
    </source>
</evidence>
<name>A0A2N5W0Z1_9BASI</name>
<sequence>MLPPAMKSLPGSSLRPNLHTLPAVSHSDKPSHSGSRVAFPLALGQALRIILRALDFLVLKRPKLVAMVSVLWILTLAGQSLEMASKKALVQNSGATQHCCSSDWNCPTESRDLKLEVEGMACSSSSDHHELHPPTDTVAIAIDAGTSGDSNSNEVGQTLTPLTALREPEPSHAVEEENYRAHSHFESDE</sequence>
<proteinExistence type="predicted"/>
<feature type="region of interest" description="Disordered" evidence="1">
    <location>
        <begin position="1"/>
        <end position="32"/>
    </location>
</feature>
<gene>
    <name evidence="3" type="ORF">PCANC_02993</name>
    <name evidence="2" type="ORF">PCANC_09225</name>
</gene>
<dbReference type="Proteomes" id="UP000235388">
    <property type="component" value="Unassembled WGS sequence"/>
</dbReference>
<keyword evidence="4" id="KW-1185">Reference proteome</keyword>
<dbReference type="AlphaFoldDB" id="A0A2N5W0Z1"/>
<comment type="caution">
    <text evidence="3">The sequence shown here is derived from an EMBL/GenBank/DDBJ whole genome shotgun (WGS) entry which is preliminary data.</text>
</comment>
<feature type="region of interest" description="Disordered" evidence="1">
    <location>
        <begin position="145"/>
        <end position="189"/>
    </location>
</feature>